<organism evidence="2">
    <name type="scientific">Dichomitus squalens</name>
    <dbReference type="NCBI Taxonomy" id="114155"/>
    <lineage>
        <taxon>Eukaryota</taxon>
        <taxon>Fungi</taxon>
        <taxon>Dikarya</taxon>
        <taxon>Basidiomycota</taxon>
        <taxon>Agaricomycotina</taxon>
        <taxon>Agaricomycetes</taxon>
        <taxon>Polyporales</taxon>
        <taxon>Polyporaceae</taxon>
        <taxon>Dichomitus</taxon>
    </lineage>
</organism>
<gene>
    <name evidence="2" type="ORF">BD311DRAFT_734265</name>
</gene>
<reference evidence="2" key="1">
    <citation type="submission" date="2019-01" db="EMBL/GenBank/DDBJ databases">
        <title>Draft genome sequences of three monokaryotic isolates of the white-rot basidiomycete fungus Dichomitus squalens.</title>
        <authorList>
            <consortium name="DOE Joint Genome Institute"/>
            <person name="Lopez S.C."/>
            <person name="Andreopoulos B."/>
            <person name="Pangilinan J."/>
            <person name="Lipzen A."/>
            <person name="Riley R."/>
            <person name="Ahrendt S."/>
            <person name="Ng V."/>
            <person name="Barry K."/>
            <person name="Daum C."/>
            <person name="Grigoriev I.V."/>
            <person name="Hilden K.S."/>
            <person name="Makela M.R."/>
            <person name="de Vries R.P."/>
        </authorList>
    </citation>
    <scope>NUCLEOTIDE SEQUENCE [LARGE SCALE GENOMIC DNA]</scope>
    <source>
        <strain evidence="2">OM18370.1</strain>
    </source>
</reference>
<accession>A0A4V2JYL4</accession>
<proteinExistence type="predicted"/>
<evidence type="ECO:0000313" key="2">
    <source>
        <dbReference type="EMBL" id="TBU21563.1"/>
    </source>
</evidence>
<dbReference type="Proteomes" id="UP000292957">
    <property type="component" value="Unassembled WGS sequence"/>
</dbReference>
<feature type="compositionally biased region" description="Polar residues" evidence="1">
    <location>
        <begin position="64"/>
        <end position="97"/>
    </location>
</feature>
<dbReference type="AlphaFoldDB" id="A0A4V2JYL4"/>
<name>A0A4V2JYL4_9APHY</name>
<protein>
    <submittedName>
        <fullName evidence="2">Uncharacterized protein</fullName>
    </submittedName>
</protein>
<dbReference type="EMBL" id="ML143596">
    <property type="protein sequence ID" value="TBU21563.1"/>
    <property type="molecule type" value="Genomic_DNA"/>
</dbReference>
<feature type="region of interest" description="Disordered" evidence="1">
    <location>
        <begin position="54"/>
        <end position="112"/>
    </location>
</feature>
<sequence>MPREIRTALFTQLTELMREGPNPSLEVAQSWAERLKPRASVTHVPECCRCAIEPGRTPLPSSKPPISTAQSPSNSFATQTIPPAHQTASHLPAPSSSSEREDSNVAHESTAPARAPSASFIHFISPVDASTRAAVLDIGQVAADLRAAFARSLVEECHHCPRTFVESGALLESLQ</sequence>
<evidence type="ECO:0000256" key="1">
    <source>
        <dbReference type="SAM" id="MobiDB-lite"/>
    </source>
</evidence>